<dbReference type="InterPro" id="IPR012373">
    <property type="entry name" value="Ferrdict_sens_TM"/>
</dbReference>
<dbReference type="OrthoDB" id="1098493at2"/>
<organism evidence="4 5">
    <name type="scientific">Draconibacterium sediminis</name>
    <dbReference type="NCBI Taxonomy" id="1544798"/>
    <lineage>
        <taxon>Bacteria</taxon>
        <taxon>Pseudomonadati</taxon>
        <taxon>Bacteroidota</taxon>
        <taxon>Bacteroidia</taxon>
        <taxon>Marinilabiliales</taxon>
        <taxon>Prolixibacteraceae</taxon>
        <taxon>Draconibacterium</taxon>
    </lineage>
</organism>
<comment type="caution">
    <text evidence="4">The sequence shown here is derived from an EMBL/GenBank/DDBJ whole genome shotgun (WGS) entry which is preliminary data.</text>
</comment>
<feature type="domain" description="Protein FecR C-terminal" evidence="3">
    <location>
        <begin position="252"/>
        <end position="312"/>
    </location>
</feature>
<keyword evidence="1" id="KW-1133">Transmembrane helix</keyword>
<dbReference type="PANTHER" id="PTHR30273:SF2">
    <property type="entry name" value="PROTEIN FECR"/>
    <property type="match status" value="1"/>
</dbReference>
<name>A0A0D8JGI5_9BACT</name>
<dbReference type="Pfam" id="PF16344">
    <property type="entry name" value="FecR_C"/>
    <property type="match status" value="1"/>
</dbReference>
<dbReference type="Gene3D" id="2.60.120.1440">
    <property type="match status" value="1"/>
</dbReference>
<dbReference type="Gene3D" id="3.55.50.30">
    <property type="match status" value="1"/>
</dbReference>
<dbReference type="FunFam" id="2.60.120.1440:FF:000001">
    <property type="entry name" value="Putative anti-sigma factor"/>
    <property type="match status" value="1"/>
</dbReference>
<sequence length="325" mass="37085">MDYTIIQKYLQGKASNEEKEQLFNWLDESTSNKDEYIEIKKIWALTSREENVEGKTWSDIEPSELKPAKTKTLQHWLARAAVFLLLISCGAIGGRIISKIVETPVYSQMYSVISPAGQMTNIELPDGTLVMLNSGTKIQYSGDFTDGNRQVYLEGEAFFDVQKDVEHPFIVKSELLGVKVYGTSFNIQAYPEDRAFTATLIEGSIGILNTSGEEVTKLVPGEKAYFEESETNIDIRKVDTAMYTSWKEGLVTFRNERLEDIAKQIERWYNVEIVIQKEGLGDERYFGTILKNKPIDQILEVLKLTTSLEYEIVPRANEPSLIYWK</sequence>
<keyword evidence="1" id="KW-0812">Transmembrane</keyword>
<dbReference type="PANTHER" id="PTHR30273">
    <property type="entry name" value="PERIPLASMIC SIGNAL SENSOR AND SIGMA FACTOR ACTIVATOR FECR-RELATED"/>
    <property type="match status" value="1"/>
</dbReference>
<dbReference type="RefSeq" id="WP_045028236.1">
    <property type="nucleotide sequence ID" value="NZ_JRHC01000001.1"/>
</dbReference>
<gene>
    <name evidence="4" type="ORF">LH29_10270</name>
</gene>
<evidence type="ECO:0000313" key="5">
    <source>
        <dbReference type="Proteomes" id="UP000032544"/>
    </source>
</evidence>
<dbReference type="EMBL" id="JRHC01000001">
    <property type="protein sequence ID" value="KJF45696.1"/>
    <property type="molecule type" value="Genomic_DNA"/>
</dbReference>
<proteinExistence type="predicted"/>
<protein>
    <recommendedName>
        <fullName evidence="6">Anti-sigma factor</fullName>
    </recommendedName>
</protein>
<evidence type="ECO:0000259" key="3">
    <source>
        <dbReference type="Pfam" id="PF16344"/>
    </source>
</evidence>
<dbReference type="Proteomes" id="UP000032544">
    <property type="component" value="Unassembled WGS sequence"/>
</dbReference>
<keyword evidence="1" id="KW-0472">Membrane</keyword>
<dbReference type="AlphaFoldDB" id="A0A0D8JGI5"/>
<reference evidence="4 5" key="1">
    <citation type="submission" date="2014-09" db="EMBL/GenBank/DDBJ databases">
        <title>Draft Genome Sequence of Draconibacterium sp. JN14CK-3.</title>
        <authorList>
            <person name="Dong C."/>
            <person name="Lai Q."/>
            <person name="Shao Z."/>
        </authorList>
    </citation>
    <scope>NUCLEOTIDE SEQUENCE [LARGE SCALE GENOMIC DNA]</scope>
    <source>
        <strain evidence="4 5">JN14CK-3</strain>
    </source>
</reference>
<evidence type="ECO:0008006" key="6">
    <source>
        <dbReference type="Google" id="ProtNLM"/>
    </source>
</evidence>
<feature type="transmembrane region" description="Helical" evidence="1">
    <location>
        <begin position="76"/>
        <end position="97"/>
    </location>
</feature>
<dbReference type="GO" id="GO:0016989">
    <property type="term" value="F:sigma factor antagonist activity"/>
    <property type="evidence" value="ECO:0007669"/>
    <property type="project" value="TreeGrafter"/>
</dbReference>
<dbReference type="InterPro" id="IPR006860">
    <property type="entry name" value="FecR"/>
</dbReference>
<evidence type="ECO:0000259" key="2">
    <source>
        <dbReference type="Pfam" id="PF04773"/>
    </source>
</evidence>
<dbReference type="Pfam" id="PF04773">
    <property type="entry name" value="FecR"/>
    <property type="match status" value="1"/>
</dbReference>
<dbReference type="PIRSF" id="PIRSF018266">
    <property type="entry name" value="FecR"/>
    <property type="match status" value="1"/>
</dbReference>
<keyword evidence="5" id="KW-1185">Reference proteome</keyword>
<accession>A0A0D8JGI5</accession>
<dbReference type="InterPro" id="IPR032508">
    <property type="entry name" value="FecR_C"/>
</dbReference>
<evidence type="ECO:0000256" key="1">
    <source>
        <dbReference type="SAM" id="Phobius"/>
    </source>
</evidence>
<dbReference type="STRING" id="1544798.LH29_10270"/>
<feature type="domain" description="FecR protein" evidence="2">
    <location>
        <begin position="114"/>
        <end position="205"/>
    </location>
</feature>
<evidence type="ECO:0000313" key="4">
    <source>
        <dbReference type="EMBL" id="KJF45696.1"/>
    </source>
</evidence>